<evidence type="ECO:0000256" key="1">
    <source>
        <dbReference type="ARBA" id="ARBA00007905"/>
    </source>
</evidence>
<feature type="active site" description="Proton donor" evidence="4">
    <location>
        <position position="50"/>
    </location>
</feature>
<dbReference type="SUPFAM" id="SSF51430">
    <property type="entry name" value="NAD(P)-linked oxidoreductase"/>
    <property type="match status" value="1"/>
</dbReference>
<dbReference type="EMBL" id="OU892278">
    <property type="protein sequence ID" value="CAG9765107.1"/>
    <property type="molecule type" value="Genomic_DNA"/>
</dbReference>
<dbReference type="InterPro" id="IPR018170">
    <property type="entry name" value="Aldo/ket_reductase_CS"/>
</dbReference>
<reference evidence="8" key="1">
    <citation type="submission" date="2022-01" db="EMBL/GenBank/DDBJ databases">
        <authorList>
            <person name="King R."/>
        </authorList>
    </citation>
    <scope>NUCLEOTIDE SEQUENCE</scope>
</reference>
<evidence type="ECO:0000256" key="3">
    <source>
        <dbReference type="ARBA" id="ARBA00023002"/>
    </source>
</evidence>
<dbReference type="InterPro" id="IPR044488">
    <property type="entry name" value="AKR2E"/>
</dbReference>
<dbReference type="PRINTS" id="PR00069">
    <property type="entry name" value="ALDKETRDTASE"/>
</dbReference>
<evidence type="ECO:0000313" key="9">
    <source>
        <dbReference type="Proteomes" id="UP001152799"/>
    </source>
</evidence>
<dbReference type="InterPro" id="IPR020471">
    <property type="entry name" value="AKR"/>
</dbReference>
<evidence type="ECO:0000256" key="4">
    <source>
        <dbReference type="PIRSR" id="PIRSR000097-1"/>
    </source>
</evidence>
<evidence type="ECO:0000256" key="6">
    <source>
        <dbReference type="PIRSR" id="PIRSR000097-3"/>
    </source>
</evidence>
<proteinExistence type="inferred from homology"/>
<feature type="site" description="Lowers pKa of active site Tyr" evidence="6">
    <location>
        <position position="79"/>
    </location>
</feature>
<gene>
    <name evidence="8" type="ORF">CEUTPL_LOCUS5723</name>
</gene>
<dbReference type="CDD" id="cd19116">
    <property type="entry name" value="AKR_AKR2E1-5"/>
    <property type="match status" value="1"/>
</dbReference>
<feature type="binding site" evidence="5">
    <location>
        <position position="112"/>
    </location>
    <ligand>
        <name>substrate</name>
    </ligand>
</feature>
<comment type="similarity">
    <text evidence="1">Belongs to the aldo/keto reductase family.</text>
</comment>
<dbReference type="PANTHER" id="PTHR11732">
    <property type="entry name" value="ALDO/KETO REDUCTASE"/>
    <property type="match status" value="1"/>
</dbReference>
<dbReference type="Gene3D" id="3.20.20.100">
    <property type="entry name" value="NADP-dependent oxidoreductase domain"/>
    <property type="match status" value="1"/>
</dbReference>
<feature type="domain" description="NADP-dependent oxidoreductase" evidence="7">
    <location>
        <begin position="17"/>
        <end position="293"/>
    </location>
</feature>
<keyword evidence="3" id="KW-0560">Oxidoreductase</keyword>
<dbReference type="InterPro" id="IPR036812">
    <property type="entry name" value="NAD(P)_OxRdtase_dom_sf"/>
</dbReference>
<evidence type="ECO:0000313" key="8">
    <source>
        <dbReference type="EMBL" id="CAG9765107.1"/>
    </source>
</evidence>
<evidence type="ECO:0000259" key="7">
    <source>
        <dbReference type="Pfam" id="PF00248"/>
    </source>
</evidence>
<organism evidence="8 9">
    <name type="scientific">Ceutorhynchus assimilis</name>
    <name type="common">cabbage seed weevil</name>
    <dbReference type="NCBI Taxonomy" id="467358"/>
    <lineage>
        <taxon>Eukaryota</taxon>
        <taxon>Metazoa</taxon>
        <taxon>Ecdysozoa</taxon>
        <taxon>Arthropoda</taxon>
        <taxon>Hexapoda</taxon>
        <taxon>Insecta</taxon>
        <taxon>Pterygota</taxon>
        <taxon>Neoptera</taxon>
        <taxon>Endopterygota</taxon>
        <taxon>Coleoptera</taxon>
        <taxon>Polyphaga</taxon>
        <taxon>Cucujiformia</taxon>
        <taxon>Curculionidae</taxon>
        <taxon>Ceutorhynchinae</taxon>
        <taxon>Ceutorhynchus</taxon>
    </lineage>
</organism>
<dbReference type="GO" id="GO:0016491">
    <property type="term" value="F:oxidoreductase activity"/>
    <property type="evidence" value="ECO:0007669"/>
    <property type="project" value="UniProtKB-KW"/>
</dbReference>
<sequence>MAAETFLLPNGQKIPMLGLGTWLSPPGKCAQTVKYAIEVGYRHIDAAWLYGNEMEVGEGVRKAIEEGIVKREDLFITTKLWNTFHEKDDVLPALKKSLENFGLSYVDLFLMHWPVACKNTGTFDIQLPFKDAVYYDHDFCETWKAMEECVDLGLVKSLGVSNFTSKQLQRIIDIARVKPTINQIEVTPLLNQKKLIAFCKEKDIYVTAYSPFGSPARPWRKDGEPVLNLQDPRLVGIGKQYNKNGAQVVLRYLIQLGTFPIPKSANPARIQENIDIFDFELSKEDMKVLDGFNKDFRCVHAEELMESNEYPFKDCEF</sequence>
<dbReference type="AlphaFoldDB" id="A0A9N9MQL7"/>
<keyword evidence="2" id="KW-0521">NADP</keyword>
<evidence type="ECO:0000256" key="2">
    <source>
        <dbReference type="ARBA" id="ARBA00022857"/>
    </source>
</evidence>
<evidence type="ECO:0000256" key="5">
    <source>
        <dbReference type="PIRSR" id="PIRSR000097-2"/>
    </source>
</evidence>
<protein>
    <recommendedName>
        <fullName evidence="7">NADP-dependent oxidoreductase domain-containing protein</fullName>
    </recommendedName>
</protein>
<dbReference type="PROSITE" id="PS00062">
    <property type="entry name" value="ALDOKETO_REDUCTASE_2"/>
    <property type="match status" value="1"/>
</dbReference>
<dbReference type="PROSITE" id="PS00798">
    <property type="entry name" value="ALDOKETO_REDUCTASE_1"/>
    <property type="match status" value="1"/>
</dbReference>
<dbReference type="InterPro" id="IPR023210">
    <property type="entry name" value="NADP_OxRdtase_dom"/>
</dbReference>
<dbReference type="PIRSF" id="PIRSF000097">
    <property type="entry name" value="AKR"/>
    <property type="match status" value="1"/>
</dbReference>
<accession>A0A9N9MQL7</accession>
<dbReference type="Proteomes" id="UP001152799">
    <property type="component" value="Chromosome 2"/>
</dbReference>
<dbReference type="PROSITE" id="PS00063">
    <property type="entry name" value="ALDOKETO_REDUCTASE_3"/>
    <property type="match status" value="1"/>
</dbReference>
<dbReference type="OrthoDB" id="416253at2759"/>
<dbReference type="Pfam" id="PF00248">
    <property type="entry name" value="Aldo_ket_red"/>
    <property type="match status" value="1"/>
</dbReference>
<keyword evidence="9" id="KW-1185">Reference proteome</keyword>
<name>A0A9N9MQL7_9CUCU</name>
<dbReference type="FunFam" id="3.20.20.100:FF:000006">
    <property type="entry name" value="Aldo-keto reductase family 1 member A1"/>
    <property type="match status" value="1"/>
</dbReference>